<reference evidence="1" key="1">
    <citation type="submission" date="2013-07" db="EMBL/GenBank/DDBJ databases">
        <authorList>
            <person name="Geib S."/>
        </authorList>
    </citation>
    <scope>NUCLEOTIDE SEQUENCE</scope>
</reference>
<protein>
    <submittedName>
        <fullName evidence="1">Uncharacterized protein</fullName>
    </submittedName>
</protein>
<accession>W8CD79</accession>
<proteinExistence type="evidence at transcript level"/>
<organism evidence="1">
    <name type="scientific">Ceratitis capitata</name>
    <name type="common">Mediterranean fruit fly</name>
    <name type="synonym">Tephritis capitata</name>
    <dbReference type="NCBI Taxonomy" id="7213"/>
    <lineage>
        <taxon>Eukaryota</taxon>
        <taxon>Metazoa</taxon>
        <taxon>Ecdysozoa</taxon>
        <taxon>Arthropoda</taxon>
        <taxon>Hexapoda</taxon>
        <taxon>Insecta</taxon>
        <taxon>Pterygota</taxon>
        <taxon>Neoptera</taxon>
        <taxon>Endopterygota</taxon>
        <taxon>Diptera</taxon>
        <taxon>Brachycera</taxon>
        <taxon>Muscomorpha</taxon>
        <taxon>Tephritoidea</taxon>
        <taxon>Tephritidae</taxon>
        <taxon>Ceratitis</taxon>
        <taxon>Ceratitis</taxon>
    </lineage>
</organism>
<reference evidence="1" key="2">
    <citation type="journal article" date="2014" name="BMC Genomics">
        <title>A genomic perspective to assessing quality of mass-reared SIT flies used in Mediterranean fruit fly (Ceratitis capitata) eradication in California.</title>
        <authorList>
            <person name="Calla B."/>
            <person name="Hall B."/>
            <person name="Hou S."/>
            <person name="Geib S.M."/>
        </authorList>
    </citation>
    <scope>NUCLEOTIDE SEQUENCE</scope>
</reference>
<sequence length="157" mass="17295">MLSSPGHSTCSQHLCQSPNLLKQSASVDNAGWHAASTSENSDNGSVGFTEDFYQHDDPIDLFNIFENFSSDFMPSPTFNDTWSDLLEEDFGNKDLTQLTTVGAEHSYAGKEQLPTSTSTDDDAGICLHIRQGKVSLEFCPTCSWNSNNYTNVDLLQN</sequence>
<name>W8CD79_CERCA</name>
<evidence type="ECO:0000313" key="1">
    <source>
        <dbReference type="EMBL" id="JAC04140.1"/>
    </source>
</evidence>
<dbReference type="EMBL" id="GAMC01002416">
    <property type="protein sequence ID" value="JAC04140.1"/>
    <property type="molecule type" value="mRNA"/>
</dbReference>
<dbReference type="AlphaFoldDB" id="W8CD79"/>
<dbReference type="OrthoDB" id="6606299at2759"/>